<feature type="transmembrane region" description="Helical" evidence="1">
    <location>
        <begin position="9"/>
        <end position="29"/>
    </location>
</feature>
<evidence type="ECO:0000313" key="3">
    <source>
        <dbReference type="Proteomes" id="UP000783037"/>
    </source>
</evidence>
<feature type="transmembrane region" description="Helical" evidence="1">
    <location>
        <begin position="49"/>
        <end position="70"/>
    </location>
</feature>
<keyword evidence="1" id="KW-0472">Membrane</keyword>
<feature type="transmembrane region" description="Helical" evidence="1">
    <location>
        <begin position="159"/>
        <end position="180"/>
    </location>
</feature>
<organism evidence="2 3">
    <name type="scientific">Methanobrevibacter thaueri</name>
    <dbReference type="NCBI Taxonomy" id="190975"/>
    <lineage>
        <taxon>Archaea</taxon>
        <taxon>Methanobacteriati</taxon>
        <taxon>Methanobacteriota</taxon>
        <taxon>Methanomada group</taxon>
        <taxon>Methanobacteria</taxon>
        <taxon>Methanobacteriales</taxon>
        <taxon>Methanobacteriaceae</taxon>
        <taxon>Methanobrevibacter</taxon>
    </lineage>
</organism>
<name>A0A8T3V8M3_9EURY</name>
<reference evidence="2" key="1">
    <citation type="submission" date="2019-04" db="EMBL/GenBank/DDBJ databases">
        <title>Evolution of Biomass-Degrading Anaerobic Consortia Revealed by Metagenomics.</title>
        <authorList>
            <person name="Peng X."/>
        </authorList>
    </citation>
    <scope>NUCLEOTIDE SEQUENCE</scope>
    <source>
        <strain evidence="2">SIG18</strain>
    </source>
</reference>
<dbReference type="AlphaFoldDB" id="A0A8T3V8M3"/>
<keyword evidence="1" id="KW-1133">Transmembrane helix</keyword>
<proteinExistence type="predicted"/>
<comment type="caution">
    <text evidence="2">The sequence shown here is derived from an EMBL/GenBank/DDBJ whole genome shotgun (WGS) entry which is preliminary data.</text>
</comment>
<feature type="transmembrane region" description="Helical" evidence="1">
    <location>
        <begin position="108"/>
        <end position="127"/>
    </location>
</feature>
<feature type="transmembrane region" description="Helical" evidence="1">
    <location>
        <begin position="82"/>
        <end position="102"/>
    </location>
</feature>
<accession>A0A8T3V8M3</accession>
<dbReference type="RefSeq" id="WP_303739108.1">
    <property type="nucleotide sequence ID" value="NZ_SUTK01000025.1"/>
</dbReference>
<protein>
    <submittedName>
        <fullName evidence="2">YitT family protein</fullName>
    </submittedName>
</protein>
<dbReference type="PANTHER" id="PTHR40078">
    <property type="entry name" value="INTEGRAL MEMBRANE PROTEIN-RELATED"/>
    <property type="match status" value="1"/>
</dbReference>
<feature type="transmembrane region" description="Helical" evidence="1">
    <location>
        <begin position="186"/>
        <end position="204"/>
    </location>
</feature>
<evidence type="ECO:0000313" key="2">
    <source>
        <dbReference type="EMBL" id="MBE6502016.1"/>
    </source>
</evidence>
<dbReference type="InterPro" id="IPR038750">
    <property type="entry name" value="YczE/YyaS-like"/>
</dbReference>
<dbReference type="Proteomes" id="UP000783037">
    <property type="component" value="Unassembled WGS sequence"/>
</dbReference>
<evidence type="ECO:0000256" key="1">
    <source>
        <dbReference type="SAM" id="Phobius"/>
    </source>
</evidence>
<keyword evidence="1" id="KW-0812">Transmembrane</keyword>
<gene>
    <name evidence="2" type="ORF">E7Z79_06190</name>
</gene>
<dbReference type="EMBL" id="SUTK01000025">
    <property type="protein sequence ID" value="MBE6502016.1"/>
    <property type="molecule type" value="Genomic_DNA"/>
</dbReference>
<dbReference type="PANTHER" id="PTHR40078:SF1">
    <property type="entry name" value="INTEGRAL MEMBRANE PROTEIN"/>
    <property type="match status" value="1"/>
</dbReference>
<sequence length="213" mass="23379">MELKKISRYLIYLISLFIISLGASLSIKANLGTSPLICLPYVSSLIVKLSVGEVMFVFTIIFILIQVALLRGGFEKRQYLQLVIGTIFSAFVDFSMMLVNGINPVGYISQMTLLLLSCVVVAFGVLLEIQTEIVYLPADGVIVAISKVLKKEFSYVKPFVDSSMVILAAALSIIFLGYLAGVREGTIISAVIIGPIVKVLKSYLDPYIERIIE</sequence>
<dbReference type="Pfam" id="PF19700">
    <property type="entry name" value="DUF6198"/>
    <property type="match status" value="1"/>
</dbReference>